<dbReference type="InterPro" id="IPR008906">
    <property type="entry name" value="HATC_C_dom"/>
</dbReference>
<feature type="coiled-coil region" evidence="2">
    <location>
        <begin position="750"/>
        <end position="777"/>
    </location>
</feature>
<evidence type="ECO:0000313" key="6">
    <source>
        <dbReference type="EMBL" id="CAA7057445.1"/>
    </source>
</evidence>
<sequence>MTNSNYEQLNIPELFFSPCGCELRRLRYRSNEIMIDREKKELGTTGISFRELDLEDGGEPEERGAGDSRGERMDSSSNLESSKNNNQTAEDNEEDHVTAETQHKRKEPETASGATSQPKVKKTKSTRFEVWDHFDKIGTSSLKYHLKICKEYIALGPKQTVIDDDGGLKPFKVPESVIREATNEMLVLGQLPLSFIEGIAWKHFCKKAQLYKPKCRKTATTDIVKMYIRKKEELKNWIAANKFRVSLTTDIWVAQVTGASYMAITLHVIDRNWHLKKLIIGFKNICDHKADTINTVLLECLADWGIEKVFCITVDNANANTAALKMFRRDFSLGSDEAFVLGGKFLHMRCCAHIINLIANEGLADLGENVDAIRNAIVYVRASPHRLHAFESKVDSGKMTRGSLPLDVTTRWNSTFLMLTRAMQFRLAFEKMRTQDLLYLDYFGEHVNGIKRTGPPVSMDWEAVNRLAGFLVMFYDSTLVVSASTVVNSCKCYCEIVTIESNLKLKANSSDLQLKEKATEMLEKFRKYWEGMKKLNKMLIVASIFDPRQKMNFAKLCFERLHGIDTEDAVALYDSVYDFLGLMFKEYKARAEGVTSTVPTTSNPSQSAQASVSSGQDQATNRMELNYEKFSYERMDFVYKEMVQGTGFADPRDELDIYLKEPCENPIIMLGTEYEILDYWKHNQGRFPVLCEMAKDLLAMQVSSVASESAFSTSGRVVDPYRSCLTHYTIEVLMCTEQWIKAEIRLSEKTMVTNEQMLAAIEELDELEKEFQDKRAQDLQENDDD</sequence>
<dbReference type="SUPFAM" id="SSF53098">
    <property type="entry name" value="Ribonuclease H-like"/>
    <property type="match status" value="1"/>
</dbReference>
<dbReference type="GO" id="GO:0046983">
    <property type="term" value="F:protein dimerization activity"/>
    <property type="evidence" value="ECO:0007669"/>
    <property type="project" value="InterPro"/>
</dbReference>
<organism evidence="6 7">
    <name type="scientific">Microthlaspi erraticum</name>
    <dbReference type="NCBI Taxonomy" id="1685480"/>
    <lineage>
        <taxon>Eukaryota</taxon>
        <taxon>Viridiplantae</taxon>
        <taxon>Streptophyta</taxon>
        <taxon>Embryophyta</taxon>
        <taxon>Tracheophyta</taxon>
        <taxon>Spermatophyta</taxon>
        <taxon>Magnoliopsida</taxon>
        <taxon>eudicotyledons</taxon>
        <taxon>Gunneridae</taxon>
        <taxon>Pentapetalae</taxon>
        <taxon>rosids</taxon>
        <taxon>malvids</taxon>
        <taxon>Brassicales</taxon>
        <taxon>Brassicaceae</taxon>
        <taxon>Coluteocarpeae</taxon>
        <taxon>Microthlaspi</taxon>
    </lineage>
</organism>
<dbReference type="InterPro" id="IPR012337">
    <property type="entry name" value="RNaseH-like_sf"/>
</dbReference>
<evidence type="ECO:0008006" key="8">
    <source>
        <dbReference type="Google" id="ProtNLM"/>
    </source>
</evidence>
<dbReference type="PANTHER" id="PTHR46481:SF2">
    <property type="entry name" value="BED-TYPE DOMAIN-CONTAINING PROTEIN"/>
    <property type="match status" value="1"/>
</dbReference>
<protein>
    <recommendedName>
        <fullName evidence="8">HAT C-terminal dimerisation domain-containing protein</fullName>
    </recommendedName>
</protein>
<keyword evidence="1" id="KW-0238">DNA-binding</keyword>
<feature type="compositionally biased region" description="Low complexity" evidence="3">
    <location>
        <begin position="75"/>
        <end position="86"/>
    </location>
</feature>
<feature type="domain" description="hAT-like transposase RNase-H fold" evidence="5">
    <location>
        <begin position="485"/>
        <end position="587"/>
    </location>
</feature>
<name>A0A6D2KKK6_9BRAS</name>
<proteinExistence type="predicted"/>
<keyword evidence="7" id="KW-1185">Reference proteome</keyword>
<gene>
    <name evidence="6" type="ORF">MERR_LOCUS44681</name>
</gene>
<evidence type="ECO:0000256" key="3">
    <source>
        <dbReference type="SAM" id="MobiDB-lite"/>
    </source>
</evidence>
<dbReference type="Pfam" id="PF05699">
    <property type="entry name" value="Dimer_Tnp_hAT"/>
    <property type="match status" value="1"/>
</dbReference>
<reference evidence="6" key="1">
    <citation type="submission" date="2020-01" db="EMBL/GenBank/DDBJ databases">
        <authorList>
            <person name="Mishra B."/>
        </authorList>
    </citation>
    <scope>NUCLEOTIDE SEQUENCE [LARGE SCALE GENOMIC DNA]</scope>
</reference>
<dbReference type="Proteomes" id="UP000467841">
    <property type="component" value="Unassembled WGS sequence"/>
</dbReference>
<evidence type="ECO:0000256" key="1">
    <source>
        <dbReference type="ARBA" id="ARBA00023125"/>
    </source>
</evidence>
<feature type="domain" description="HAT C-terminal dimerisation" evidence="4">
    <location>
        <begin position="654"/>
        <end position="740"/>
    </location>
</feature>
<evidence type="ECO:0000256" key="2">
    <source>
        <dbReference type="SAM" id="Coils"/>
    </source>
</evidence>
<evidence type="ECO:0000259" key="5">
    <source>
        <dbReference type="Pfam" id="PF14372"/>
    </source>
</evidence>
<feature type="region of interest" description="Disordered" evidence="3">
    <location>
        <begin position="596"/>
        <end position="618"/>
    </location>
</feature>
<dbReference type="Pfam" id="PF14372">
    <property type="entry name" value="hAT-like_RNase-H"/>
    <property type="match status" value="1"/>
</dbReference>
<dbReference type="AlphaFoldDB" id="A0A6D2KKK6"/>
<evidence type="ECO:0000313" key="7">
    <source>
        <dbReference type="Proteomes" id="UP000467841"/>
    </source>
</evidence>
<comment type="caution">
    <text evidence="6">The sequence shown here is derived from an EMBL/GenBank/DDBJ whole genome shotgun (WGS) entry which is preliminary data.</text>
</comment>
<dbReference type="OrthoDB" id="1937726at2759"/>
<dbReference type="InterPro" id="IPR025525">
    <property type="entry name" value="hAT-like_transposase_RNase-H"/>
</dbReference>
<feature type="compositionally biased region" description="Basic and acidic residues" evidence="3">
    <location>
        <begin position="60"/>
        <end position="74"/>
    </location>
</feature>
<feature type="compositionally biased region" description="Basic and acidic residues" evidence="3">
    <location>
        <begin position="95"/>
        <end position="109"/>
    </location>
</feature>
<dbReference type="InterPro" id="IPR052035">
    <property type="entry name" value="ZnF_BED_domain_contain"/>
</dbReference>
<evidence type="ECO:0000259" key="4">
    <source>
        <dbReference type="Pfam" id="PF05699"/>
    </source>
</evidence>
<accession>A0A6D2KKK6</accession>
<feature type="region of interest" description="Disordered" evidence="3">
    <location>
        <begin position="45"/>
        <end position="122"/>
    </location>
</feature>
<dbReference type="PANTHER" id="PTHR46481">
    <property type="entry name" value="ZINC FINGER BED DOMAIN-CONTAINING PROTEIN 4"/>
    <property type="match status" value="1"/>
</dbReference>
<dbReference type="GO" id="GO:0003677">
    <property type="term" value="F:DNA binding"/>
    <property type="evidence" value="ECO:0007669"/>
    <property type="project" value="UniProtKB-KW"/>
</dbReference>
<dbReference type="EMBL" id="CACVBM020001695">
    <property type="protein sequence ID" value="CAA7057445.1"/>
    <property type="molecule type" value="Genomic_DNA"/>
</dbReference>
<keyword evidence="2" id="KW-0175">Coiled coil</keyword>